<feature type="chain" id="PRO_5002910752" evidence="3">
    <location>
        <begin position="28"/>
        <end position="3898"/>
    </location>
</feature>
<evidence type="ECO:0000256" key="1">
    <source>
        <dbReference type="PROSITE-ProRule" id="PRU00235"/>
    </source>
</evidence>
<feature type="compositionally biased region" description="Low complexity" evidence="2">
    <location>
        <begin position="658"/>
        <end position="670"/>
    </location>
</feature>
<dbReference type="PANTHER" id="PTHR46967">
    <property type="entry name" value="INSULIN-LIKE GROWTH FACTOR BINDING PROTEIN,N-TERMINAL"/>
    <property type="match status" value="1"/>
</dbReference>
<feature type="domain" description="TNFR-Cys" evidence="4">
    <location>
        <begin position="3240"/>
        <end position="3271"/>
    </location>
</feature>
<sequence>MRRRRGHRPAALLATLLVSLSLCATAAAPDELLTLRADEAAGRLAEDSSPSSPSFDNDGEARGPGATTSRVVRDDDDALSPSPRPPRTTPPADPRRSACARDGDGDAADASAGAGDHRLASLRVSRGLLRPAFRPDVTSYEITLRAGDTDDADADADVDGVTFVKIFALPCDAAADVVVAGVRVPSNVAFAHGAEGEVRTSIAADAATDAADEMRRMPSIPLALGENALAITTHADVNASAAGRGEPDATYAVRVRVSEDAGGVARAASRAAGWTLAPTAPDPLVFADEAANGERAVALGPLTAVSDAAIGKTVYFNAPLRESTTDRRASGERAAGGGGGGGVREDDEWVVEVVGVPPRGVGSVYLTRSAEDAVGERGARVAAPRLGTRVASPLSFVVDESIRLDGRNRGGRSRGGVKMAFVAGANFTSDGAHVLYRACRRAWVTNSTTTRAVSCGNAPPSRVEFRRARGDDWDGGSGGYGPSPPPATSTTARRRAGGGVSAVVTLPRLSSRAPPLDDLDDDGALLRANDLPRRELEIASLPAKGSLVLCGDSDDADAVVALRYPRSIPGDADGTPATLVYVPYGREGGSGEWAREACEDAKRVVAAKGGGGGGGGGGMARLGPRARRIASRVRALLSFTASLGGGGAGGDGGRRSLLESSSSSPNVAIDGGDDDDVVAAAPAGETADATDGFSYRHVVNGVPSPASPVTIALPRSSVGADGADDADAAENAPTPPPRASLAPRRRRLLERVEPISTAALALDIPAVLALDPASTSATPTCAEASVAASDVSDAWTCAASDASDKRAGYPGPTTCRKPEYEVRVEVVGDSIPDACFGAGGFGYGPERVWVGATFVDGGSCPASGSGHDENGVHRTSWRSVAGGAFRREGPTQNGGASGDDSGGPLRATLRGLSSCGDDEALTVWAWSSCVEPAGHRILLNVTVSRSPPRPEPERYHDGRGPRPIRPATHPRKRLADCLVVPPVSGLICPEDLSLLPRPRATCPAPGASGEELDAVLTLAASQPRDPSGHSVALAPDARPGAVVVPRNLTVFFDLLGPPPHPKAATLYQHDANGRRGARLPSSLDFTGAPIRVADADGRLLVSPTPRLDIPGAHARSLPGTPAASMRYLACVAEDGTCASQSGSAEVDVTARPLISAENAFILTEKGKKSDGFRVYASDEDSNGVMTVVTSLPEVLETLGTLSYCPEPMPAPSSECATAINLLLRPCSGGESCIILCSGAAQCVECLDDTYFRCPGQQTPTVNPLIYWTAGTCAECAGKPVGALEFKAHDGAQFSSPMTEPGHKVELHVNTPPQSISGGIFQETIARTPEDCGAECAADCAEVCRRSCIEYLSSASKNAEMSLDWCEIHDASGECDNVACVAECDELRCDSHVFALYSLSGSDVDGDPLSFRVSSIPKQLVVNPDDQSVTSEDVGKVYQTALAPGESSFRRIYGPDDLVLSRSGVIKFIPQRGSQGRPVGGLTGLQEIKFRVNDGYADASSTGSVSFAVNSPPTTENTSTPLHEGANITLSLGAVDAADCPAGYCGKLPDGSYSGAMKARVVRVAPLGVVPGLYHDVPIPDADGGGAMRTELRCDGVNGTCEPPILLTGVDVFYDPPEPTRPVDDLNPPGLESSGGVLSVYFVADDGELLSSTVGVANITYVPKPRAADVVVSYPSKKPKSIGVRVPSLGEYYDGQPTQSTRVTLAPLPSAFASCGDQTVSEDDRIHTKLVTLPPADVGYLSVLREPSNGWFNPDGTPRDPPETVAKYTTTPGFYQVNAGSLAEGAVDNPMRQVLFTPLSALPDDGVAYNTSFTFRVCVTKANEDGSRVCDAYGETQTATIVVEPHNLPPVATPTTAPSMLQGVDSERGVVFSLHGTDPEGGDVSPSITLPPGFSVSCGDASSACGVLYQYDALGTFKRGDAFPSSCSSSSPCPVTDPEHRVLFVPDENGRDPYGPNAAAYAAIEFVVVDDVGLTSQPERVEMRVNAAPTITPATTRRVFVFENSAGPLPLSLLGSDSDGDVLTFEILSAPNPTGGDDDGAFYDVNPADGSRGRRLDLNILPQALTPGNNRVWFEPKLPGNVTGCCPARECVTLAGVNLPSTCNSCDSCVEVGTSCECANVCCPHRFFYGELTYRVSDSNNLFARNVGRVHIHVKPSNDAPVVGEDFTVVAFEGEPIELELKGADEDETCVTTQIAGVWRVTCEPQLVSAVIVDAPKVTDTEGALTDAFGAANTISAIAPTTGNYVGPPGFPSSWFGAGSKAPNEMTATEAMALDRAVLLSNTLKVTYTPPPIAAGFPFFTLRYGLKDASGAYSADTARVQIVVRHKLDDVLSRFVRLPNWYFRPIDAPLKDSVDWWANGAAGINPATLDPETTASHWLTPKKRDQMGSFGVVFGRNEAGQLGLGHAAIQRLPVLDDAEETMKLELASIAAGEYSAVGISRAPETLGQAYAWGDGANGRLGLGHAYPRARPTKIEGVNDVASVAASAGHACAVTKRGEAYCWGADADGQLGRPRRRGSLRGPAAAATDAAAAAAADPLRPHRVVGGGFDRVDVVGVAVGEFHTVALSSEGVMWSWGSNANGQLGRLECAERSHHPKSQPRTTTIETPDGNETRTIFGGNEKLNGTGCEAYGAPAVGRQETPGPVELALMWRPYGRSADSRDYRVRDSDLEPVRFSQIAAAGSFTVAVSADPLPGTPAAIALEKARKEAAFRPPGNLINVDVDADEDALGAAKRVETAAVAPGRVYTFGHGPVGQLGHGVGRQPGREGLDDHRVMVPTPIAALEGVDVVQVSASRHHVAAVTRDGRVWTWGGNSHGQLGHGDRITRFVPKRVDALKHVNITAVAAGLHHTVAICDLGEVYAWGSNEFGELGLDPQSAFELEENNANEPYLTLRGWRQIPNVTNLLNSGETGRRRARRLLRMDASDDPEGEYDLIFERLRDDEDASGNVGHAHSLFKSLLSGVQPLTPPPWVLNGSEFDLAAFGWGWVVGQSAESAGRPDYVTVPQLVRGATQVGEIAAGGGFTRATRRACRPGSRLDKVTGDCVVCATGAFAEDLSATACSPCPPGRAAPVEGASRCDACAPGSYASLPGTETCALCPGGTFLGFGGASSAEQCVACSPGTFSALPGASACAPCGPGTYQESSASTACVECPASTSLAYSRSRSAADCLACPSGSFGDAPGKSSCEPCPAGHFAATPGSSVCAPCAVGSFSAGEGNVKCDACPAGTYGAAAAATSAAACPPCAPGTYSNALGAASCAPCAPGTYASNPGSTECVGCPAGTFGYAPGATSAAQCDACPKGEYNPTSGRARIEFYNALIEATEYVKCVDCAQGTYADVLGSTVCKQCPPGTHLNYTGARSVSECYACAPGSFAPVGGLDACLPCPPGTYVETFGGSACVGCPPGSFNAFFGSNSVDACEPCPPGTFIDAAGGGSCTLCPEGHYQPLSGQSSCLKCAAGFYLPEKNATSADQCLPCDVGTFAAAPGTAECSPCPAGSFASSPRSSSCDPCAAGTVYGLTGGNSSSQCVACGPGTVAPNPGMSECAECPLGRYNTFFGATSCTPCSAGLFLPFTGSQDPLDCQPCGTDPYGTYSPTPGAGACERCPRGTYADADGLRACVPVPRGFFLPQPGSNSSADAIPCPVGTFANEPGAELCADCPTGSYADQVGTIACSPCDAGFFLPTEKATSGDQCRKCPIGTRSAAGAGQCNVCPPGQYGDEEALPECLSCPPGMYQALAGASSADQCLECAIGFHNTQPGKAQCLPCIPGTYGNLTGMAECWKCLPGTFIDLEGSIFPSDCAPCALGTFADQHGSAVCDPCPPGSYNDEEGRDSCKLCPARTYGPRTGATGIELCEYCPRWHFNTTPGTFQVQDCVYEHSGARSFRGGGWTFAVVVALVAALGLI</sequence>
<dbReference type="Gene3D" id="2.10.50.10">
    <property type="entry name" value="Tumor Necrosis Factor Receptor, subunit A, domain 2"/>
    <property type="match status" value="14"/>
</dbReference>
<feature type="domain" description="TNFR-Cys" evidence="4">
    <location>
        <begin position="3723"/>
        <end position="3757"/>
    </location>
</feature>
<evidence type="ECO:0000313" key="6">
    <source>
        <dbReference type="Proteomes" id="UP000001876"/>
    </source>
</evidence>
<feature type="region of interest" description="Disordered" evidence="2">
    <location>
        <begin position="324"/>
        <end position="343"/>
    </location>
</feature>
<evidence type="ECO:0000256" key="3">
    <source>
        <dbReference type="SAM" id="SignalP"/>
    </source>
</evidence>
<feature type="repeat" description="RCC1" evidence="1">
    <location>
        <begin position="2741"/>
        <end position="2802"/>
    </location>
</feature>
<feature type="domain" description="TNFR-Cys" evidence="4">
    <location>
        <begin position="3169"/>
        <end position="3200"/>
    </location>
</feature>
<dbReference type="eggNOG" id="KOG1426">
    <property type="taxonomic scope" value="Eukaryota"/>
</dbReference>
<dbReference type="PRINTS" id="PR00633">
    <property type="entry name" value="RCCNDNSATION"/>
</dbReference>
<keyword evidence="3" id="KW-0732">Signal</keyword>
<dbReference type="STRING" id="564608.C1N4C1"/>
<dbReference type="KEGG" id="mpp:MICPUCDRAFT_71069"/>
<dbReference type="InterPro" id="IPR009091">
    <property type="entry name" value="RCC1/BLIP-II"/>
</dbReference>
<dbReference type="OrthoDB" id="527488at2759"/>
<dbReference type="Pfam" id="PF00415">
    <property type="entry name" value="RCC1"/>
    <property type="match status" value="3"/>
</dbReference>
<feature type="region of interest" description="Disordered" evidence="2">
    <location>
        <begin position="944"/>
        <end position="968"/>
    </location>
</feature>
<feature type="compositionally biased region" description="Pro residues" evidence="2">
    <location>
        <begin position="82"/>
        <end position="92"/>
    </location>
</feature>
<dbReference type="SMART" id="SM00208">
    <property type="entry name" value="TNFR"/>
    <property type="match status" value="8"/>
</dbReference>
<dbReference type="InterPro" id="IPR001368">
    <property type="entry name" value="TNFR/NGFR_Cys_rich_reg"/>
</dbReference>
<feature type="region of interest" description="Disordered" evidence="2">
    <location>
        <begin position="715"/>
        <end position="743"/>
    </location>
</feature>
<feature type="repeat" description="RCC1" evidence="1">
    <location>
        <begin position="2388"/>
        <end position="2441"/>
    </location>
</feature>
<evidence type="ECO:0000256" key="2">
    <source>
        <dbReference type="SAM" id="MobiDB-lite"/>
    </source>
</evidence>
<dbReference type="InterPro" id="IPR011641">
    <property type="entry name" value="Tyr-kin_ephrin_A/B_rcpt-like"/>
</dbReference>
<dbReference type="SUPFAM" id="SSF50985">
    <property type="entry name" value="RCC1/BLIP-II"/>
    <property type="match status" value="2"/>
</dbReference>
<feature type="repeat" description="RCC1" evidence="1">
    <location>
        <begin position="2496"/>
        <end position="2568"/>
    </location>
</feature>
<dbReference type="PANTHER" id="PTHR46967:SF1">
    <property type="entry name" value="KERATIN-ASSOCIATED PROTEIN 16-1-LIKE"/>
    <property type="match status" value="1"/>
</dbReference>
<dbReference type="RefSeq" id="XP_003062974.1">
    <property type="nucleotide sequence ID" value="XM_003062928.1"/>
</dbReference>
<feature type="region of interest" description="Disordered" evidence="2">
    <location>
        <begin position="884"/>
        <end position="905"/>
    </location>
</feature>
<dbReference type="InterPro" id="IPR006212">
    <property type="entry name" value="Furin_repeat"/>
</dbReference>
<dbReference type="GeneID" id="9688203"/>
<accession>C1N4C1</accession>
<dbReference type="Gene3D" id="2.130.10.30">
    <property type="entry name" value="Regulator of chromosome condensation 1/beta-lactamase-inhibitor protein II"/>
    <property type="match status" value="2"/>
</dbReference>
<organism evidence="6">
    <name type="scientific">Micromonas pusilla (strain CCMP1545)</name>
    <name type="common">Picoplanktonic green alga</name>
    <dbReference type="NCBI Taxonomy" id="564608"/>
    <lineage>
        <taxon>Eukaryota</taxon>
        <taxon>Viridiplantae</taxon>
        <taxon>Chlorophyta</taxon>
        <taxon>Mamiellophyceae</taxon>
        <taxon>Mamiellales</taxon>
        <taxon>Mamiellaceae</taxon>
        <taxon>Micromonas</taxon>
    </lineage>
</organism>
<dbReference type="Proteomes" id="UP000001876">
    <property type="component" value="Unassembled WGS sequence"/>
</dbReference>
<name>C1N4C1_MICPC</name>
<dbReference type="EMBL" id="GG663747">
    <property type="protein sequence ID" value="EEH52913.1"/>
    <property type="molecule type" value="Genomic_DNA"/>
</dbReference>
<feature type="domain" description="TNFR-Cys" evidence="4">
    <location>
        <begin position="3451"/>
        <end position="3485"/>
    </location>
</feature>
<keyword evidence="6" id="KW-1185">Reference proteome</keyword>
<evidence type="ECO:0000313" key="5">
    <source>
        <dbReference type="EMBL" id="EEH52913.1"/>
    </source>
</evidence>
<dbReference type="SUPFAM" id="SSF57184">
    <property type="entry name" value="Growth factor receptor domain"/>
    <property type="match status" value="5"/>
</dbReference>
<feature type="domain" description="TNFR-Cys" evidence="4">
    <location>
        <begin position="3670"/>
        <end position="3706"/>
    </location>
</feature>
<feature type="region of interest" description="Disordered" evidence="2">
    <location>
        <begin position="42"/>
        <end position="114"/>
    </location>
</feature>
<feature type="region of interest" description="Disordered" evidence="2">
    <location>
        <begin position="455"/>
        <end position="499"/>
    </location>
</feature>
<proteinExistence type="predicted"/>
<dbReference type="PROSITE" id="PS00626">
    <property type="entry name" value="RCC1_2"/>
    <property type="match status" value="1"/>
</dbReference>
<feature type="repeat" description="RCC1" evidence="1">
    <location>
        <begin position="2803"/>
        <end position="2854"/>
    </location>
</feature>
<reference evidence="5 6" key="1">
    <citation type="journal article" date="2009" name="Science">
        <title>Green evolution and dynamic adaptations revealed by genomes of the marine picoeukaryotes Micromonas.</title>
        <authorList>
            <person name="Worden A.Z."/>
            <person name="Lee J.H."/>
            <person name="Mock T."/>
            <person name="Rouze P."/>
            <person name="Simmons M.P."/>
            <person name="Aerts A.L."/>
            <person name="Allen A.E."/>
            <person name="Cuvelier M.L."/>
            <person name="Derelle E."/>
            <person name="Everett M.V."/>
            <person name="Foulon E."/>
            <person name="Grimwood J."/>
            <person name="Gundlach H."/>
            <person name="Henrissat B."/>
            <person name="Napoli C."/>
            <person name="McDonald S.M."/>
            <person name="Parker M.S."/>
            <person name="Rombauts S."/>
            <person name="Salamov A."/>
            <person name="Von Dassow P."/>
            <person name="Badger J.H."/>
            <person name="Coutinho P.M."/>
            <person name="Demir E."/>
            <person name="Dubchak I."/>
            <person name="Gentemann C."/>
            <person name="Eikrem W."/>
            <person name="Gready J.E."/>
            <person name="John U."/>
            <person name="Lanier W."/>
            <person name="Lindquist E.A."/>
            <person name="Lucas S."/>
            <person name="Mayer K.F."/>
            <person name="Moreau H."/>
            <person name="Not F."/>
            <person name="Otillar R."/>
            <person name="Panaud O."/>
            <person name="Pangilinan J."/>
            <person name="Paulsen I."/>
            <person name="Piegu B."/>
            <person name="Poliakov A."/>
            <person name="Robbens S."/>
            <person name="Schmutz J."/>
            <person name="Toulza E."/>
            <person name="Wyss T."/>
            <person name="Zelensky A."/>
            <person name="Zhou K."/>
            <person name="Armbrust E.V."/>
            <person name="Bhattacharya D."/>
            <person name="Goodenough U.W."/>
            <person name="Van de Peer Y."/>
            <person name="Grigoriev I.V."/>
        </authorList>
    </citation>
    <scope>NUCLEOTIDE SEQUENCE [LARGE SCALE GENOMIC DNA]</scope>
    <source>
        <strain evidence="5 6">CCMP1545</strain>
    </source>
</reference>
<feature type="region of interest" description="Disordered" evidence="2">
    <location>
        <begin position="646"/>
        <end position="676"/>
    </location>
</feature>
<feature type="domain" description="TNFR-Cys" evidence="4">
    <location>
        <begin position="3777"/>
        <end position="3811"/>
    </location>
</feature>
<dbReference type="eggNOG" id="KOG1217">
    <property type="taxonomic scope" value="Eukaryota"/>
</dbReference>
<dbReference type="Pfam" id="PF13540">
    <property type="entry name" value="RCC1_2"/>
    <property type="match status" value="1"/>
</dbReference>
<dbReference type="eggNOG" id="KOG0941">
    <property type="taxonomic scope" value="Eukaryota"/>
</dbReference>
<evidence type="ECO:0000259" key="4">
    <source>
        <dbReference type="SMART" id="SM00208"/>
    </source>
</evidence>
<dbReference type="Pfam" id="PF07699">
    <property type="entry name" value="Ephrin_rec_like"/>
    <property type="match status" value="11"/>
</dbReference>
<dbReference type="InterPro" id="IPR009030">
    <property type="entry name" value="Growth_fac_rcpt_cys_sf"/>
</dbReference>
<feature type="domain" description="TNFR-Cys" evidence="4">
    <location>
        <begin position="3115"/>
        <end position="3146"/>
    </location>
</feature>
<feature type="region of interest" description="Disordered" evidence="2">
    <location>
        <begin position="2589"/>
        <end position="2619"/>
    </location>
</feature>
<dbReference type="CDD" id="cd00185">
    <property type="entry name" value="TNFRSF"/>
    <property type="match status" value="1"/>
</dbReference>
<dbReference type="InterPro" id="IPR000408">
    <property type="entry name" value="Reg_chr_condens"/>
</dbReference>
<dbReference type="SMART" id="SM00261">
    <property type="entry name" value="FU"/>
    <property type="match status" value="8"/>
</dbReference>
<feature type="repeat" description="RCC1" evidence="1">
    <location>
        <begin position="2446"/>
        <end position="2495"/>
    </location>
</feature>
<feature type="signal peptide" evidence="3">
    <location>
        <begin position="1"/>
        <end position="27"/>
    </location>
</feature>
<feature type="compositionally biased region" description="Basic and acidic residues" evidence="2">
    <location>
        <begin position="463"/>
        <end position="472"/>
    </location>
</feature>
<feature type="compositionally biased region" description="Basic and acidic residues" evidence="2">
    <location>
        <begin position="948"/>
        <end position="960"/>
    </location>
</feature>
<dbReference type="OMA" id="CAERSHH"/>
<dbReference type="SMART" id="SM01411">
    <property type="entry name" value="Ephrin_rec_like"/>
    <property type="match status" value="15"/>
</dbReference>
<feature type="compositionally biased region" description="Basic and acidic residues" evidence="2">
    <location>
        <begin position="93"/>
        <end position="104"/>
    </location>
</feature>
<protein>
    <submittedName>
        <fullName evidence="5">Mastigoneme-like protein</fullName>
    </submittedName>
</protein>
<gene>
    <name evidence="5" type="ORF">MICPUCDRAFT_71069</name>
</gene>
<feature type="domain" description="TNFR-Cys" evidence="4">
    <location>
        <begin position="3417"/>
        <end position="3448"/>
    </location>
</feature>
<dbReference type="PROSITE" id="PS50012">
    <property type="entry name" value="RCC1_3"/>
    <property type="match status" value="5"/>
</dbReference>